<accession>A0A4Q9QDB1</accession>
<keyword evidence="3" id="KW-1185">Reference proteome</keyword>
<organism evidence="2 3">
    <name type="scientific">Dichomitus squalens</name>
    <dbReference type="NCBI Taxonomy" id="114155"/>
    <lineage>
        <taxon>Eukaryota</taxon>
        <taxon>Fungi</taxon>
        <taxon>Dikarya</taxon>
        <taxon>Basidiomycota</taxon>
        <taxon>Agaricomycotina</taxon>
        <taxon>Agaricomycetes</taxon>
        <taxon>Polyporales</taxon>
        <taxon>Polyporaceae</taxon>
        <taxon>Dichomitus</taxon>
    </lineage>
</organism>
<dbReference type="EMBL" id="ML145084">
    <property type="protein sequence ID" value="TBU65320.1"/>
    <property type="molecule type" value="Genomic_DNA"/>
</dbReference>
<sequence length="158" mass="17669">MDTRRPSRDTAGASCPQARRTAPPAPSLFYPSNVTPAARSVSLCPPPKPQTARDRALETDPGHYRFRTRHHKGSMRYSTRIRHGTQPLLRAQTLMASGSESENPTFQPSLIRSRPCERIQRQFAQHVPALRVLCRRLGAVYAVSKGTEIDGRSHETAR</sequence>
<evidence type="ECO:0000256" key="1">
    <source>
        <dbReference type="SAM" id="MobiDB-lite"/>
    </source>
</evidence>
<proteinExistence type="predicted"/>
<name>A0A4Q9QDB1_9APHY</name>
<gene>
    <name evidence="2" type="ORF">BD310DRAFT_953516</name>
</gene>
<dbReference type="Proteomes" id="UP000292082">
    <property type="component" value="Unassembled WGS sequence"/>
</dbReference>
<reference evidence="2 3" key="1">
    <citation type="submission" date="2019-01" db="EMBL/GenBank/DDBJ databases">
        <title>Draft genome sequences of three monokaryotic isolates of the white-rot basidiomycete fungus Dichomitus squalens.</title>
        <authorList>
            <consortium name="DOE Joint Genome Institute"/>
            <person name="Lopez S.C."/>
            <person name="Andreopoulos B."/>
            <person name="Pangilinan J."/>
            <person name="Lipzen A."/>
            <person name="Riley R."/>
            <person name="Ahrendt S."/>
            <person name="Ng V."/>
            <person name="Barry K."/>
            <person name="Daum C."/>
            <person name="Grigoriev I.V."/>
            <person name="Hilden K.S."/>
            <person name="Makela M.R."/>
            <person name="de Vries R.P."/>
        </authorList>
    </citation>
    <scope>NUCLEOTIDE SEQUENCE [LARGE SCALE GENOMIC DNA]</scope>
    <source>
        <strain evidence="2 3">CBS 464.89</strain>
    </source>
</reference>
<feature type="region of interest" description="Disordered" evidence="1">
    <location>
        <begin position="1"/>
        <end position="62"/>
    </location>
</feature>
<evidence type="ECO:0000313" key="2">
    <source>
        <dbReference type="EMBL" id="TBU65320.1"/>
    </source>
</evidence>
<dbReference type="AlphaFoldDB" id="A0A4Q9QDB1"/>
<feature type="compositionally biased region" description="Basic and acidic residues" evidence="1">
    <location>
        <begin position="51"/>
        <end position="62"/>
    </location>
</feature>
<protein>
    <submittedName>
        <fullName evidence="2">Uncharacterized protein</fullName>
    </submittedName>
</protein>
<evidence type="ECO:0000313" key="3">
    <source>
        <dbReference type="Proteomes" id="UP000292082"/>
    </source>
</evidence>